<accession>A0A4R6DJM9</accession>
<proteinExistence type="predicted"/>
<dbReference type="AlphaFoldDB" id="A0A4R6DJM9"/>
<evidence type="ECO:0000313" key="4">
    <source>
        <dbReference type="Proteomes" id="UP000295129"/>
    </source>
</evidence>
<evidence type="ECO:0000313" key="3">
    <source>
        <dbReference type="EMBL" id="TDN44981.1"/>
    </source>
</evidence>
<evidence type="ECO:0000259" key="1">
    <source>
        <dbReference type="Pfam" id="PF04773"/>
    </source>
</evidence>
<dbReference type="PANTHER" id="PTHR30273">
    <property type="entry name" value="PERIPLASMIC SIGNAL SENSOR AND SIGMA FACTOR ACTIVATOR FECR-RELATED"/>
    <property type="match status" value="1"/>
</dbReference>
<feature type="domain" description="FecR protein" evidence="1">
    <location>
        <begin position="115"/>
        <end position="210"/>
    </location>
</feature>
<protein>
    <submittedName>
        <fullName evidence="3">FecR family protein</fullName>
    </submittedName>
</protein>
<dbReference type="Pfam" id="PF16220">
    <property type="entry name" value="DUF4880"/>
    <property type="match status" value="1"/>
</dbReference>
<dbReference type="PANTHER" id="PTHR30273:SF2">
    <property type="entry name" value="PROTEIN FECR"/>
    <property type="match status" value="1"/>
</dbReference>
<dbReference type="EMBL" id="SNVV01000033">
    <property type="protein sequence ID" value="TDN44981.1"/>
    <property type="molecule type" value="Genomic_DNA"/>
</dbReference>
<dbReference type="InterPro" id="IPR032623">
    <property type="entry name" value="FecR_N"/>
</dbReference>
<evidence type="ECO:0000259" key="2">
    <source>
        <dbReference type="Pfam" id="PF16220"/>
    </source>
</evidence>
<keyword evidence="4" id="KW-1185">Reference proteome</keyword>
<sequence>MSARATVASEISDALLEEAADWLVRLHAGEDSPALRRELERWRGQSPAHAAAWQQAEIVLGSFRQVPGQIGRRTLDGLPRHGRRGALRGLGLLALAAPAGWLLWRHQPWSAWQADLRTATGEQRSLQLADGTLLTLASASAVDIRYTEHERQLRLIEGEVMITTAPDKQPRPRPFVVLTAQGRLLPLGTRFSVRQFDGATELAVYEGAVRIHTRAGAERTVPAGERARFDGGAIAASRPAAAGDALWADGMLVARDMRLADWVAEIGRYRPGVLRCDPAVAELRVSGAFPLQDTEASLDLLLKTRPLAARRITRYWISLEAPPEGV</sequence>
<dbReference type="Proteomes" id="UP000295129">
    <property type="component" value="Unassembled WGS sequence"/>
</dbReference>
<organism evidence="3 4">
    <name type="scientific">Azoarcus indigens</name>
    <dbReference type="NCBI Taxonomy" id="29545"/>
    <lineage>
        <taxon>Bacteria</taxon>
        <taxon>Pseudomonadati</taxon>
        <taxon>Pseudomonadota</taxon>
        <taxon>Betaproteobacteria</taxon>
        <taxon>Rhodocyclales</taxon>
        <taxon>Zoogloeaceae</taxon>
        <taxon>Azoarcus</taxon>
    </lineage>
</organism>
<reference evidence="3 4" key="1">
    <citation type="submission" date="2019-03" db="EMBL/GenBank/DDBJ databases">
        <title>Genomic Encyclopedia of Type Strains, Phase IV (KMG-IV): sequencing the most valuable type-strain genomes for metagenomic binning, comparative biology and taxonomic classification.</title>
        <authorList>
            <person name="Goeker M."/>
        </authorList>
    </citation>
    <scope>NUCLEOTIDE SEQUENCE [LARGE SCALE GENOMIC DNA]</scope>
    <source>
        <strain evidence="3 4">DSM 12121</strain>
    </source>
</reference>
<dbReference type="InterPro" id="IPR006860">
    <property type="entry name" value="FecR"/>
</dbReference>
<name>A0A4R6DJM9_9RHOO</name>
<dbReference type="GO" id="GO:0016989">
    <property type="term" value="F:sigma factor antagonist activity"/>
    <property type="evidence" value="ECO:0007669"/>
    <property type="project" value="TreeGrafter"/>
</dbReference>
<dbReference type="Gene3D" id="2.60.120.1440">
    <property type="match status" value="1"/>
</dbReference>
<feature type="domain" description="FecR N-terminal" evidence="2">
    <location>
        <begin position="17"/>
        <end position="57"/>
    </location>
</feature>
<gene>
    <name evidence="3" type="ORF">C7389_13326</name>
</gene>
<comment type="caution">
    <text evidence="3">The sequence shown here is derived from an EMBL/GenBank/DDBJ whole genome shotgun (WGS) entry which is preliminary data.</text>
</comment>
<dbReference type="Pfam" id="PF04773">
    <property type="entry name" value="FecR"/>
    <property type="match status" value="1"/>
</dbReference>
<dbReference type="RefSeq" id="WP_211168523.1">
    <property type="nucleotide sequence ID" value="NZ_SNVV01000033.1"/>
</dbReference>
<dbReference type="PIRSF" id="PIRSF018266">
    <property type="entry name" value="FecR"/>
    <property type="match status" value="1"/>
</dbReference>
<dbReference type="InterPro" id="IPR012373">
    <property type="entry name" value="Ferrdict_sens_TM"/>
</dbReference>